<evidence type="ECO:0000256" key="5">
    <source>
        <dbReference type="ARBA" id="ARBA00022553"/>
    </source>
</evidence>
<dbReference type="AlphaFoldDB" id="A0A8J8SGY6"/>
<dbReference type="SUPFAM" id="SSF47384">
    <property type="entry name" value="Homodimeric domain of signal transducing histidine kinase"/>
    <property type="match status" value="1"/>
</dbReference>
<evidence type="ECO:0000256" key="4">
    <source>
        <dbReference type="ARBA" id="ARBA00022475"/>
    </source>
</evidence>
<keyword evidence="9 17" id="KW-0418">Kinase</keyword>
<dbReference type="InterPro" id="IPR003661">
    <property type="entry name" value="HisK_dim/P_dom"/>
</dbReference>
<dbReference type="PRINTS" id="PR00344">
    <property type="entry name" value="BCTRLSENSOR"/>
</dbReference>
<evidence type="ECO:0000256" key="13">
    <source>
        <dbReference type="ARBA" id="ARBA00023136"/>
    </source>
</evidence>
<dbReference type="GO" id="GO:0005524">
    <property type="term" value="F:ATP binding"/>
    <property type="evidence" value="ECO:0007669"/>
    <property type="project" value="UniProtKB-KW"/>
</dbReference>
<keyword evidence="10" id="KW-0067">ATP-binding</keyword>
<dbReference type="PROSITE" id="PS50885">
    <property type="entry name" value="HAMP"/>
    <property type="match status" value="1"/>
</dbReference>
<evidence type="ECO:0000256" key="1">
    <source>
        <dbReference type="ARBA" id="ARBA00000085"/>
    </source>
</evidence>
<dbReference type="Gene3D" id="3.30.565.10">
    <property type="entry name" value="Histidine kinase-like ATPase, C-terminal domain"/>
    <property type="match status" value="1"/>
</dbReference>
<dbReference type="SMART" id="SM00387">
    <property type="entry name" value="HATPase_c"/>
    <property type="match status" value="1"/>
</dbReference>
<dbReference type="CDD" id="cd00082">
    <property type="entry name" value="HisKA"/>
    <property type="match status" value="1"/>
</dbReference>
<keyword evidence="18" id="KW-1185">Reference proteome</keyword>
<evidence type="ECO:0000256" key="9">
    <source>
        <dbReference type="ARBA" id="ARBA00022777"/>
    </source>
</evidence>
<dbReference type="InterPro" id="IPR003660">
    <property type="entry name" value="HAMP_dom"/>
</dbReference>
<keyword evidence="8" id="KW-0547">Nucleotide-binding</keyword>
<keyword evidence="6" id="KW-0808">Transferase</keyword>
<evidence type="ECO:0000313" key="18">
    <source>
        <dbReference type="Proteomes" id="UP000683246"/>
    </source>
</evidence>
<accession>A0A8J8SGY6</accession>
<evidence type="ECO:0000256" key="7">
    <source>
        <dbReference type="ARBA" id="ARBA00022692"/>
    </source>
</evidence>
<dbReference type="PROSITE" id="PS50109">
    <property type="entry name" value="HIS_KIN"/>
    <property type="match status" value="1"/>
</dbReference>
<dbReference type="Pfam" id="PF00672">
    <property type="entry name" value="HAMP"/>
    <property type="match status" value="1"/>
</dbReference>
<evidence type="ECO:0000259" key="16">
    <source>
        <dbReference type="PROSITE" id="PS50885"/>
    </source>
</evidence>
<keyword evidence="7 14" id="KW-0812">Transmembrane</keyword>
<dbReference type="GO" id="GO:0005886">
    <property type="term" value="C:plasma membrane"/>
    <property type="evidence" value="ECO:0007669"/>
    <property type="project" value="UniProtKB-SubCell"/>
</dbReference>
<organism evidence="17 18">
    <name type="scientific">Vallitalea pronyensis</name>
    <dbReference type="NCBI Taxonomy" id="1348613"/>
    <lineage>
        <taxon>Bacteria</taxon>
        <taxon>Bacillati</taxon>
        <taxon>Bacillota</taxon>
        <taxon>Clostridia</taxon>
        <taxon>Lachnospirales</taxon>
        <taxon>Vallitaleaceae</taxon>
        <taxon>Vallitalea</taxon>
    </lineage>
</organism>
<dbReference type="SUPFAM" id="SSF158472">
    <property type="entry name" value="HAMP domain-like"/>
    <property type="match status" value="1"/>
</dbReference>
<dbReference type="InterPro" id="IPR003594">
    <property type="entry name" value="HATPase_dom"/>
</dbReference>
<dbReference type="Pfam" id="PF02518">
    <property type="entry name" value="HATPase_c"/>
    <property type="match status" value="1"/>
</dbReference>
<dbReference type="Pfam" id="PF00512">
    <property type="entry name" value="HisKA"/>
    <property type="match status" value="1"/>
</dbReference>
<dbReference type="GO" id="GO:0000155">
    <property type="term" value="F:phosphorelay sensor kinase activity"/>
    <property type="evidence" value="ECO:0007669"/>
    <property type="project" value="InterPro"/>
</dbReference>
<keyword evidence="13 14" id="KW-0472">Membrane</keyword>
<proteinExistence type="predicted"/>
<dbReference type="CDD" id="cd06225">
    <property type="entry name" value="HAMP"/>
    <property type="match status" value="1"/>
</dbReference>
<dbReference type="SMART" id="SM00304">
    <property type="entry name" value="HAMP"/>
    <property type="match status" value="1"/>
</dbReference>
<dbReference type="Proteomes" id="UP000683246">
    <property type="component" value="Chromosome"/>
</dbReference>
<comment type="subcellular location">
    <subcellularLocation>
        <location evidence="2">Cell membrane</location>
        <topology evidence="2">Multi-pass membrane protein</topology>
    </subcellularLocation>
</comment>
<reference evidence="17" key="1">
    <citation type="submission" date="2020-07" db="EMBL/GenBank/DDBJ databases">
        <title>Vallitalea pronyensis genome.</title>
        <authorList>
            <person name="Postec A."/>
        </authorList>
    </citation>
    <scope>NUCLEOTIDE SEQUENCE</scope>
    <source>
        <strain evidence="17">FatNI3</strain>
    </source>
</reference>
<keyword evidence="4" id="KW-1003">Cell membrane</keyword>
<dbReference type="InterPro" id="IPR036097">
    <property type="entry name" value="HisK_dim/P_sf"/>
</dbReference>
<keyword evidence="11 14" id="KW-1133">Transmembrane helix</keyword>
<evidence type="ECO:0000256" key="2">
    <source>
        <dbReference type="ARBA" id="ARBA00004651"/>
    </source>
</evidence>
<evidence type="ECO:0000256" key="12">
    <source>
        <dbReference type="ARBA" id="ARBA00023012"/>
    </source>
</evidence>
<dbReference type="InterPro" id="IPR050398">
    <property type="entry name" value="HssS/ArlS-like"/>
</dbReference>
<sequence>MHNIRFKVLLMCFQSAVLSALTLLGVYSILVPIRRTTSIRNLINLVQRYLTVTQAMIAFGIICFIIYLLILVSGLVKYIGEISQRVSEIAGGNLDIKIDKITRDELGQLAVDINTMTTQLKQLISEERQTNETKNYLITSLSHDLKTPLTSIYGYLELINNDDYKDEVELRYYTQIAYRKTIQLRKMIDQLFDYTKFSDSHMVLDKIKIDVKELINQLVVEYYPYFLKKKLECRVHVGNERYEVHGDSQLLLRVFENLMSNAVRYSGENSKHIDITLEVVYNHVHIHFTNYNNIIPVHQQPYIFNQFYKIEHEDHDMESSGLGLAIAKNIVEMHGGEITVDSHDNQTTFTLSFDLYHDNL</sequence>
<dbReference type="SMART" id="SM00388">
    <property type="entry name" value="HisKA"/>
    <property type="match status" value="1"/>
</dbReference>
<evidence type="ECO:0000259" key="15">
    <source>
        <dbReference type="PROSITE" id="PS50109"/>
    </source>
</evidence>
<keyword evidence="5" id="KW-0597">Phosphoprotein</keyword>
<feature type="domain" description="HAMP" evidence="16">
    <location>
        <begin position="73"/>
        <end position="125"/>
    </location>
</feature>
<name>A0A8J8SGY6_9FIRM</name>
<dbReference type="InterPro" id="IPR005467">
    <property type="entry name" value="His_kinase_dom"/>
</dbReference>
<gene>
    <name evidence="17" type="ORF">HZI73_13695</name>
</gene>
<comment type="catalytic activity">
    <reaction evidence="1">
        <text>ATP + protein L-histidine = ADP + protein N-phospho-L-histidine.</text>
        <dbReference type="EC" id="2.7.13.3"/>
    </reaction>
</comment>
<evidence type="ECO:0000256" key="11">
    <source>
        <dbReference type="ARBA" id="ARBA00022989"/>
    </source>
</evidence>
<evidence type="ECO:0000256" key="14">
    <source>
        <dbReference type="SAM" id="Phobius"/>
    </source>
</evidence>
<dbReference type="Gene3D" id="1.10.287.130">
    <property type="match status" value="1"/>
</dbReference>
<evidence type="ECO:0000256" key="8">
    <source>
        <dbReference type="ARBA" id="ARBA00022741"/>
    </source>
</evidence>
<dbReference type="InterPro" id="IPR004358">
    <property type="entry name" value="Sig_transdc_His_kin-like_C"/>
</dbReference>
<dbReference type="CDD" id="cd00075">
    <property type="entry name" value="HATPase"/>
    <property type="match status" value="1"/>
</dbReference>
<dbReference type="SUPFAM" id="SSF55874">
    <property type="entry name" value="ATPase domain of HSP90 chaperone/DNA topoisomerase II/histidine kinase"/>
    <property type="match status" value="1"/>
</dbReference>
<dbReference type="InterPro" id="IPR036890">
    <property type="entry name" value="HATPase_C_sf"/>
</dbReference>
<dbReference type="EMBL" id="CP058649">
    <property type="protein sequence ID" value="QUI23275.1"/>
    <property type="molecule type" value="Genomic_DNA"/>
</dbReference>
<dbReference type="PANTHER" id="PTHR45528:SF1">
    <property type="entry name" value="SENSOR HISTIDINE KINASE CPXA"/>
    <property type="match status" value="1"/>
</dbReference>
<feature type="transmembrane region" description="Helical" evidence="14">
    <location>
        <begin position="52"/>
        <end position="76"/>
    </location>
</feature>
<evidence type="ECO:0000256" key="10">
    <source>
        <dbReference type="ARBA" id="ARBA00022840"/>
    </source>
</evidence>
<evidence type="ECO:0000313" key="17">
    <source>
        <dbReference type="EMBL" id="QUI23275.1"/>
    </source>
</evidence>
<dbReference type="RefSeq" id="WP_212693955.1">
    <property type="nucleotide sequence ID" value="NZ_CP058649.1"/>
</dbReference>
<dbReference type="PANTHER" id="PTHR45528">
    <property type="entry name" value="SENSOR HISTIDINE KINASE CPXA"/>
    <property type="match status" value="1"/>
</dbReference>
<dbReference type="EC" id="2.7.13.3" evidence="3"/>
<evidence type="ECO:0000256" key="3">
    <source>
        <dbReference type="ARBA" id="ARBA00012438"/>
    </source>
</evidence>
<protein>
    <recommendedName>
        <fullName evidence="3">histidine kinase</fullName>
        <ecNumber evidence="3">2.7.13.3</ecNumber>
    </recommendedName>
</protein>
<evidence type="ECO:0000256" key="6">
    <source>
        <dbReference type="ARBA" id="ARBA00022679"/>
    </source>
</evidence>
<dbReference type="Gene3D" id="6.10.340.10">
    <property type="match status" value="1"/>
</dbReference>
<feature type="domain" description="Histidine kinase" evidence="15">
    <location>
        <begin position="140"/>
        <end position="357"/>
    </location>
</feature>
<dbReference type="KEGG" id="vpy:HZI73_13695"/>
<keyword evidence="12" id="KW-0902">Two-component regulatory system</keyword>